<feature type="signal peptide" evidence="3">
    <location>
        <begin position="1"/>
        <end position="21"/>
    </location>
</feature>
<keyword evidence="3" id="KW-0732">Signal</keyword>
<keyword evidence="2" id="KW-0378">Hydrolase</keyword>
<accession>A0ABZ1CE37</accession>
<protein>
    <submittedName>
        <fullName evidence="5">Rhamnogalacturonan acetylesterase</fullName>
    </submittedName>
</protein>
<dbReference type="SUPFAM" id="SSF52266">
    <property type="entry name" value="SGNH hydrolase"/>
    <property type="match status" value="1"/>
</dbReference>
<dbReference type="Gene3D" id="3.40.50.1110">
    <property type="entry name" value="SGNH hydrolase"/>
    <property type="match status" value="1"/>
</dbReference>
<dbReference type="InterPro" id="IPR037459">
    <property type="entry name" value="RhgT-like"/>
</dbReference>
<reference evidence="5 6" key="1">
    <citation type="submission" date="2021-08" db="EMBL/GenBank/DDBJ databases">
        <authorList>
            <person name="Zhang D."/>
            <person name="Zhang A."/>
            <person name="Wang L."/>
        </authorList>
    </citation>
    <scope>NUCLEOTIDE SEQUENCE [LARGE SCALE GENOMIC DNA]</scope>
    <source>
        <strain evidence="5 6">WL0086</strain>
    </source>
</reference>
<evidence type="ECO:0000259" key="4">
    <source>
        <dbReference type="Pfam" id="PF13472"/>
    </source>
</evidence>
<dbReference type="SUPFAM" id="SSF49785">
    <property type="entry name" value="Galactose-binding domain-like"/>
    <property type="match status" value="1"/>
</dbReference>
<dbReference type="PANTHER" id="PTHR43695:SF1">
    <property type="entry name" value="RHAMNOGALACTURONAN ACETYLESTERASE"/>
    <property type="match status" value="1"/>
</dbReference>
<dbReference type="PANTHER" id="PTHR43695">
    <property type="entry name" value="PUTATIVE (AFU_ORTHOLOGUE AFUA_2G17250)-RELATED"/>
    <property type="match status" value="1"/>
</dbReference>
<keyword evidence="6" id="KW-1185">Reference proteome</keyword>
<proteinExistence type="inferred from homology"/>
<feature type="chain" id="PRO_5045230641" evidence="3">
    <location>
        <begin position="22"/>
        <end position="379"/>
    </location>
</feature>
<evidence type="ECO:0000313" key="5">
    <source>
        <dbReference type="EMBL" id="WRQ89951.1"/>
    </source>
</evidence>
<dbReference type="InterPro" id="IPR036514">
    <property type="entry name" value="SGNH_hydro_sf"/>
</dbReference>
<dbReference type="RefSeq" id="WP_221032124.1">
    <property type="nucleotide sequence ID" value="NZ_CP139781.1"/>
</dbReference>
<feature type="domain" description="SGNH hydrolase-type esterase" evidence="4">
    <location>
        <begin position="141"/>
        <end position="322"/>
    </location>
</feature>
<dbReference type="InterPro" id="IPR008979">
    <property type="entry name" value="Galactose-bd-like_sf"/>
</dbReference>
<evidence type="ECO:0000256" key="1">
    <source>
        <dbReference type="ARBA" id="ARBA00008668"/>
    </source>
</evidence>
<dbReference type="EMBL" id="CP139781">
    <property type="protein sequence ID" value="WRQ89951.1"/>
    <property type="molecule type" value="Genomic_DNA"/>
</dbReference>
<dbReference type="Proteomes" id="UP000738431">
    <property type="component" value="Chromosome"/>
</dbReference>
<dbReference type="Pfam" id="PF13472">
    <property type="entry name" value="Lipase_GDSL_2"/>
    <property type="match status" value="1"/>
</dbReference>
<evidence type="ECO:0000256" key="3">
    <source>
        <dbReference type="SAM" id="SignalP"/>
    </source>
</evidence>
<sequence>MRRFALACLTAATAATSLLFAAPTVDLPVSEGNHAVTLTFGAADHATSTTVWGESRQLLLENVTTAPGEFITRNIIVNTRTPALTPPEPHAPGATAVELNPREQGLARWDDRLTLTFAGDAPAALVDLVEDAPATTPALYLLGDSTVTDQQGGDYASWGQMMPRMFDGTIAVANHAESGETMKSFLFTNRLNKVLSTLRAGDTVLIQFGHNDSKSQWPQTYAEPHTTYPAYLRTFIAEIRLRGATPVLVTSPERRNFTADGHIKLTHGDYPQAVREVASAEEVALIDLNRTSITLYEALGPQLAPLAFANSGKDGTHHNAYGAYQLALAIAHGLQAAGLPIADHLAADLPAFDPAHPTLPADFPLTLPDITPVEAPRGN</sequence>
<name>A0ABZ1CE37_9BACT</name>
<dbReference type="CDD" id="cd01821">
    <property type="entry name" value="Rhamnogalacturan_acetylesterase_like"/>
    <property type="match status" value="1"/>
</dbReference>
<gene>
    <name evidence="5" type="ORF">K1X11_011080</name>
</gene>
<reference evidence="5 6" key="2">
    <citation type="submission" date="2023-12" db="EMBL/GenBank/DDBJ databases">
        <title>Description of an unclassified Opitutus bacterium of Verrucomicrobiota.</title>
        <authorList>
            <person name="Zhang D.-F."/>
        </authorList>
    </citation>
    <scope>NUCLEOTIDE SEQUENCE [LARGE SCALE GENOMIC DNA]</scope>
    <source>
        <strain evidence="5 6">WL0086</strain>
    </source>
</reference>
<dbReference type="InterPro" id="IPR013830">
    <property type="entry name" value="SGNH_hydro"/>
</dbReference>
<evidence type="ECO:0000256" key="2">
    <source>
        <dbReference type="ARBA" id="ARBA00022801"/>
    </source>
</evidence>
<evidence type="ECO:0000313" key="6">
    <source>
        <dbReference type="Proteomes" id="UP000738431"/>
    </source>
</evidence>
<comment type="similarity">
    <text evidence="1">Belongs to the 'GDSL' lipolytic enzyme family.</text>
</comment>
<organism evidence="5 6">
    <name type="scientific">Actomonas aquatica</name>
    <dbReference type="NCBI Taxonomy" id="2866162"/>
    <lineage>
        <taxon>Bacteria</taxon>
        <taxon>Pseudomonadati</taxon>
        <taxon>Verrucomicrobiota</taxon>
        <taxon>Opitutia</taxon>
        <taxon>Opitutales</taxon>
        <taxon>Opitutaceae</taxon>
        <taxon>Actomonas</taxon>
    </lineage>
</organism>